<proteinExistence type="predicted"/>
<dbReference type="STRING" id="317619.GCA_000332315_03630"/>
<dbReference type="Proteomes" id="UP000034681">
    <property type="component" value="Unassembled WGS sequence"/>
</dbReference>
<accession>A0A0M2Q3P5</accession>
<sequence>MTEAVTLQDIYNIFQRSQEEADRRFAEADRRAAEADRLFAESKAEADRRAAEADRRAAEADRRFAESKAEADRRFAESKAEADRLFAESKAEDDRRAAESSARFEQELAASKAEFDREMAASRAEFERSKREFDRRIAKSERIAAQASQSVNGLSSRWGQFVENLVAPAAVRLFQGQGIEVTMIAQRVRAARQGRHLEIDILAVNTTVAVVIEVKSRFTQDYLQQFLINLRQFKEFFPQYASYQVYGAIAGIEMDSGVDTAAARQGLFVIEQSGDSVTISNEPAFQPRTW</sequence>
<organism evidence="2 3">
    <name type="scientific">Prochlorothrix hollandica PCC 9006 = CALU 1027</name>
    <dbReference type="NCBI Taxonomy" id="317619"/>
    <lineage>
        <taxon>Bacteria</taxon>
        <taxon>Bacillati</taxon>
        <taxon>Cyanobacteriota</taxon>
        <taxon>Cyanophyceae</taxon>
        <taxon>Prochlorotrichales</taxon>
        <taxon>Prochlorotrichaceae</taxon>
        <taxon>Prochlorothrix</taxon>
    </lineage>
</organism>
<protein>
    <recommendedName>
        <fullName evidence="4">DUF3782 domain-containing protein</fullName>
    </recommendedName>
</protein>
<comment type="caution">
    <text evidence="2">The sequence shown here is derived from an EMBL/GenBank/DDBJ whole genome shotgun (WGS) entry which is preliminary data.</text>
</comment>
<name>A0A0M2Q3P5_PROHO</name>
<dbReference type="PANTHER" id="PTHR38753">
    <property type="entry name" value="SLR1441 PROTEIN"/>
    <property type="match status" value="1"/>
</dbReference>
<dbReference type="RefSeq" id="WP_017713820.1">
    <property type="nucleotide sequence ID" value="NZ_KB235941.1"/>
</dbReference>
<keyword evidence="3" id="KW-1185">Reference proteome</keyword>
<dbReference type="OrthoDB" id="428358at2"/>
<evidence type="ECO:0000313" key="2">
    <source>
        <dbReference type="EMBL" id="KKJ01222.1"/>
    </source>
</evidence>
<dbReference type="PANTHER" id="PTHR38753:SF1">
    <property type="entry name" value="SLR1441 PROTEIN"/>
    <property type="match status" value="1"/>
</dbReference>
<dbReference type="EMBL" id="AJTX02000002">
    <property type="protein sequence ID" value="KKJ01222.1"/>
    <property type="molecule type" value="Genomic_DNA"/>
</dbReference>
<evidence type="ECO:0000313" key="3">
    <source>
        <dbReference type="Proteomes" id="UP000034681"/>
    </source>
</evidence>
<evidence type="ECO:0000256" key="1">
    <source>
        <dbReference type="SAM" id="MobiDB-lite"/>
    </source>
</evidence>
<reference evidence="2" key="1">
    <citation type="submission" date="2012-04" db="EMBL/GenBank/DDBJ databases">
        <authorList>
            <person name="Borisov I.G."/>
            <person name="Ivanikova N.V."/>
            <person name="Pinevich A.V."/>
        </authorList>
    </citation>
    <scope>NUCLEOTIDE SEQUENCE</scope>
    <source>
        <strain evidence="2">CALU 1027</strain>
    </source>
</reference>
<feature type="region of interest" description="Disordered" evidence="1">
    <location>
        <begin position="37"/>
        <end position="75"/>
    </location>
</feature>
<dbReference type="InterPro" id="IPR011335">
    <property type="entry name" value="Restrct_endonuc-II-like"/>
</dbReference>
<gene>
    <name evidence="2" type="ORF">PROH_02245</name>
</gene>
<dbReference type="AlphaFoldDB" id="A0A0M2Q3P5"/>
<dbReference type="SUPFAM" id="SSF52980">
    <property type="entry name" value="Restriction endonuclease-like"/>
    <property type="match status" value="1"/>
</dbReference>
<dbReference type="eggNOG" id="COG5493">
    <property type="taxonomic scope" value="Bacteria"/>
</dbReference>
<evidence type="ECO:0008006" key="4">
    <source>
        <dbReference type="Google" id="ProtNLM"/>
    </source>
</evidence>